<feature type="region of interest" description="Disordered" evidence="1">
    <location>
        <begin position="134"/>
        <end position="177"/>
    </location>
</feature>
<dbReference type="PROSITE" id="PS51029">
    <property type="entry name" value="MADF"/>
    <property type="match status" value="1"/>
</dbReference>
<protein>
    <recommendedName>
        <fullName evidence="2">MADF domain-containing protein</fullName>
    </recommendedName>
</protein>
<evidence type="ECO:0000313" key="3">
    <source>
        <dbReference type="EMBL" id="KAF2894086.1"/>
    </source>
</evidence>
<organism evidence="3 4">
    <name type="scientific">Ignelater luminosus</name>
    <name type="common">Cucubano</name>
    <name type="synonym">Pyrophorus luminosus</name>
    <dbReference type="NCBI Taxonomy" id="2038154"/>
    <lineage>
        <taxon>Eukaryota</taxon>
        <taxon>Metazoa</taxon>
        <taxon>Ecdysozoa</taxon>
        <taxon>Arthropoda</taxon>
        <taxon>Hexapoda</taxon>
        <taxon>Insecta</taxon>
        <taxon>Pterygota</taxon>
        <taxon>Neoptera</taxon>
        <taxon>Endopterygota</taxon>
        <taxon>Coleoptera</taxon>
        <taxon>Polyphaga</taxon>
        <taxon>Elateriformia</taxon>
        <taxon>Elateroidea</taxon>
        <taxon>Elateridae</taxon>
        <taxon>Agrypninae</taxon>
        <taxon>Pyrophorini</taxon>
        <taxon>Ignelater</taxon>
    </lineage>
</organism>
<dbReference type="OrthoDB" id="9909584at2759"/>
<dbReference type="InterPro" id="IPR006578">
    <property type="entry name" value="MADF-dom"/>
</dbReference>
<dbReference type="Proteomes" id="UP000801492">
    <property type="component" value="Unassembled WGS sequence"/>
</dbReference>
<evidence type="ECO:0000259" key="2">
    <source>
        <dbReference type="PROSITE" id="PS51029"/>
    </source>
</evidence>
<name>A0A8K0CZ49_IGNLU</name>
<evidence type="ECO:0000313" key="4">
    <source>
        <dbReference type="Proteomes" id="UP000801492"/>
    </source>
</evidence>
<gene>
    <name evidence="3" type="ORF">ILUMI_12096</name>
</gene>
<dbReference type="Pfam" id="PF10545">
    <property type="entry name" value="MADF_DNA_bdg"/>
    <property type="match status" value="1"/>
</dbReference>
<proteinExistence type="predicted"/>
<dbReference type="PANTHER" id="PTHR21505">
    <property type="entry name" value="MADF DOMAIN-CONTAINING PROTEIN-RELATED"/>
    <property type="match status" value="1"/>
</dbReference>
<dbReference type="AlphaFoldDB" id="A0A8K0CZ49"/>
<sequence length="177" mass="20458">MEWTQDQILTIVQGIEKHRNLYVVKDPEYHNKNKRRSALETIVQELNIPGVTVKDIQKKWNGLRTIYAHEKKESSCIDENWYSYMHFLDEDLNIRNSKSSFVLSEKLPNEEPLHMSQNDEKDCTSLITSELESKTIEENVPTPRASGSALKKNDTPKRKRACAEDLQLDMAKTATGH</sequence>
<dbReference type="EMBL" id="VTPC01007365">
    <property type="protein sequence ID" value="KAF2894086.1"/>
    <property type="molecule type" value="Genomic_DNA"/>
</dbReference>
<keyword evidence="4" id="KW-1185">Reference proteome</keyword>
<evidence type="ECO:0000256" key="1">
    <source>
        <dbReference type="SAM" id="MobiDB-lite"/>
    </source>
</evidence>
<dbReference type="PANTHER" id="PTHR21505:SF12">
    <property type="entry name" value="MADF DOMAIN-CONTAINING PROTEIN-RELATED"/>
    <property type="match status" value="1"/>
</dbReference>
<reference evidence="3" key="1">
    <citation type="submission" date="2019-08" db="EMBL/GenBank/DDBJ databases">
        <title>The genome of the North American firefly Photinus pyralis.</title>
        <authorList>
            <consortium name="Photinus pyralis genome working group"/>
            <person name="Fallon T.R."/>
            <person name="Sander Lower S.E."/>
            <person name="Weng J.-K."/>
        </authorList>
    </citation>
    <scope>NUCLEOTIDE SEQUENCE</scope>
    <source>
        <strain evidence="3">TRF0915ILg1</strain>
        <tissue evidence="3">Whole body</tissue>
    </source>
</reference>
<comment type="caution">
    <text evidence="3">The sequence shown here is derived from an EMBL/GenBank/DDBJ whole genome shotgun (WGS) entry which is preliminary data.</text>
</comment>
<dbReference type="SMART" id="SM00595">
    <property type="entry name" value="MADF"/>
    <property type="match status" value="1"/>
</dbReference>
<feature type="domain" description="MADF" evidence="2">
    <location>
        <begin position="10"/>
        <end position="93"/>
    </location>
</feature>
<accession>A0A8K0CZ49</accession>